<keyword evidence="2" id="KW-0689">Ribosomal protein</keyword>
<name>V9VZH9_9RHOB</name>
<dbReference type="GO" id="GO:0005840">
    <property type="term" value="C:ribosome"/>
    <property type="evidence" value="ECO:0007669"/>
    <property type="project" value="UniProtKB-KW"/>
</dbReference>
<organism evidence="2 3">
    <name type="scientific">Leisingera methylohalidivorans DSM 14336</name>
    <dbReference type="NCBI Taxonomy" id="999552"/>
    <lineage>
        <taxon>Bacteria</taxon>
        <taxon>Pseudomonadati</taxon>
        <taxon>Pseudomonadota</taxon>
        <taxon>Alphaproteobacteria</taxon>
        <taxon>Rhodobacterales</taxon>
        <taxon>Roseobacteraceae</taxon>
        <taxon>Leisingera</taxon>
    </lineage>
</organism>
<gene>
    <name evidence="2" type="ORF">METH_18210</name>
</gene>
<reference evidence="2 3" key="1">
    <citation type="submission" date="2013-09" db="EMBL/GenBank/DDBJ databases">
        <authorList>
            <consortium name="DOE Joint Genome Institute"/>
            <person name="Klenk H.-P."/>
            <person name="Huntemann M."/>
            <person name="Han J."/>
            <person name="Chen A."/>
            <person name="Kyrpides N."/>
            <person name="Mavromatis K."/>
            <person name="Markowitz V."/>
            <person name="Palaniappan K."/>
            <person name="Ivanova N."/>
            <person name="Schaumberg A."/>
            <person name="Pati A."/>
            <person name="Liolios K."/>
            <person name="Nordberg H.P."/>
            <person name="Cantor M.N."/>
            <person name="Hua S.X."/>
            <person name="Woyke T."/>
        </authorList>
    </citation>
    <scope>NUCLEOTIDE SEQUENCE [LARGE SCALE GENOMIC DNA]</scope>
    <source>
        <strain evidence="2 3">DSM 14336</strain>
    </source>
</reference>
<dbReference type="KEGG" id="lmd:METH_18210"/>
<evidence type="ECO:0000256" key="1">
    <source>
        <dbReference type="SAM" id="Coils"/>
    </source>
</evidence>
<accession>V9VZH9</accession>
<dbReference type="PATRIC" id="fig|999552.6.peg.3606"/>
<evidence type="ECO:0000313" key="2">
    <source>
        <dbReference type="EMBL" id="AHD02287.1"/>
    </source>
</evidence>
<protein>
    <submittedName>
        <fullName evidence="2">50S ribosomal protein L20</fullName>
    </submittedName>
</protein>
<dbReference type="AlphaFoldDB" id="V9VZH9"/>
<dbReference type="HOGENOM" id="CLU_695795_0_0_5"/>
<sequence>MIKTISVEVMDATWPGPGNVPAFPRSFHRGTQIWDINFPAMLLMIGYLTTPTSSTGVSLSEFWAWVRYLSAVTPDPDLRLTSSFADLDAHQKTILSDDFGMGAPLLWLNEHLDLDRIVDGRYFVEYVAASMGATQRRTAKRGPNKSPDFVARDTSGVWHVIECKGTQSGREYGARQLGNAGPPPTGGVAQKRSILFPAGYTGQRLVSGLQIGVEAGNPSHLTFIDPEPEKPFVVSEQDLELANDAATRCVMSKALRLSGYETSAEVTASPFGRRPSERYGYSKKLEEQRVQEVNDRNERARDELKNRERTSLFGEHFLGREQHFALPRSVIVDDTPVSRVVVRQGLNEDAIKEMQDRPTIEETISESGAEWEAKIGRSMLKSEERSATMTIGSVFRSEMILEK</sequence>
<keyword evidence="1" id="KW-0175">Coiled coil</keyword>
<dbReference type="STRING" id="999552.METH_18210"/>
<keyword evidence="2" id="KW-0687">Ribonucleoprotein</keyword>
<keyword evidence="3" id="KW-1185">Reference proteome</keyword>
<dbReference type="Proteomes" id="UP000018780">
    <property type="component" value="Chromosome"/>
</dbReference>
<feature type="coiled-coil region" evidence="1">
    <location>
        <begin position="283"/>
        <end position="310"/>
    </location>
</feature>
<proteinExistence type="predicted"/>
<evidence type="ECO:0000313" key="3">
    <source>
        <dbReference type="Proteomes" id="UP000018780"/>
    </source>
</evidence>
<dbReference type="EMBL" id="CP006773">
    <property type="protein sequence ID" value="AHD02287.1"/>
    <property type="molecule type" value="Genomic_DNA"/>
</dbReference>